<evidence type="ECO:0000259" key="1">
    <source>
        <dbReference type="Pfam" id="PF13622"/>
    </source>
</evidence>
<dbReference type="InterPro" id="IPR049449">
    <property type="entry name" value="TesB_ACOT8-like_N"/>
</dbReference>
<reference evidence="4" key="1">
    <citation type="journal article" date="2013" name="Genome Announc.">
        <title>Draft Genome Sequence of the Dimorphic Prosthecate Bacterium Brevundimonas abyssalis TAR-001T.</title>
        <authorList>
            <person name="Tsubouchi T."/>
            <person name="Nishi S."/>
            <person name="Usui K."/>
            <person name="Shimane Y."/>
            <person name="Takaki Y."/>
            <person name="Maruyama T."/>
            <person name="Hatada Y."/>
        </authorList>
    </citation>
    <scope>NUCLEOTIDE SEQUENCE [LARGE SCALE GENOMIC DNA]</scope>
    <source>
        <strain evidence="4">TAR-001</strain>
    </source>
</reference>
<dbReference type="Proteomes" id="UP000016569">
    <property type="component" value="Unassembled WGS sequence"/>
</dbReference>
<feature type="domain" description="Acyl-CoA thioesterase-like C-terminal" evidence="2">
    <location>
        <begin position="148"/>
        <end position="278"/>
    </location>
</feature>
<dbReference type="InterPro" id="IPR029069">
    <property type="entry name" value="HotDog_dom_sf"/>
</dbReference>
<evidence type="ECO:0000259" key="2">
    <source>
        <dbReference type="Pfam" id="PF20789"/>
    </source>
</evidence>
<comment type="caution">
    <text evidence="3">The sequence shown here is derived from an EMBL/GenBank/DDBJ whole genome shotgun (WGS) entry which is preliminary data.</text>
</comment>
<dbReference type="InterPro" id="IPR049450">
    <property type="entry name" value="ACOT8-like_C"/>
</dbReference>
<dbReference type="InterPro" id="IPR042171">
    <property type="entry name" value="Acyl-CoA_hotdog"/>
</dbReference>
<dbReference type="OrthoDB" id="7202443at2"/>
<protein>
    <submittedName>
        <fullName evidence="3">TesB-like acyl-CoA thioesterase 1</fullName>
    </submittedName>
</protein>
<dbReference type="SUPFAM" id="SSF54637">
    <property type="entry name" value="Thioesterase/thiol ester dehydrase-isomerase"/>
    <property type="match status" value="2"/>
</dbReference>
<evidence type="ECO:0000313" key="4">
    <source>
        <dbReference type="Proteomes" id="UP000016569"/>
    </source>
</evidence>
<evidence type="ECO:0000313" key="3">
    <source>
        <dbReference type="EMBL" id="GAD59511.1"/>
    </source>
</evidence>
<sequence>MSLPMTDSADHPLTRALALTPAGEALTAELSGEFSNGPVGAPPEAGFPFGGLLAALCAGAMRQGLGITGPLRTLSVQYLAAAKYGQALTFRPRLLRGGRNVAYSALEAGQGERLTHHATATWGRDAEDAVALTPMQAPPPPLDSLDPTRTLVGPLRPRFTQHVEFRFDGGPNILGGNEGRAVVERVWMRTNDGAPLDELRLCYLLDALYPPSWTAMKAPPMMTTVDLRYDILATPTPETAPDGWAFFEFRMLDLGLGWTVDDATCWGVDGTPLALSRQRRKLL</sequence>
<dbReference type="Pfam" id="PF20789">
    <property type="entry name" value="4HBT_3C"/>
    <property type="match status" value="1"/>
</dbReference>
<keyword evidence="4" id="KW-1185">Reference proteome</keyword>
<feature type="domain" description="Acyl-CoA thioesterase-like N-terminal HotDog" evidence="1">
    <location>
        <begin position="45"/>
        <end position="122"/>
    </location>
</feature>
<name>A0A8E0NBX1_9CAUL</name>
<dbReference type="Pfam" id="PF13622">
    <property type="entry name" value="4HBT_3"/>
    <property type="match status" value="1"/>
</dbReference>
<accession>A0A8E0NBX1</accession>
<dbReference type="AlphaFoldDB" id="A0A8E0NBX1"/>
<gene>
    <name evidence="3" type="ORF">MBEBAB_1761</name>
</gene>
<organism evidence="3 4">
    <name type="scientific">Brevundimonas abyssalis TAR-001</name>
    <dbReference type="NCBI Taxonomy" id="1391729"/>
    <lineage>
        <taxon>Bacteria</taxon>
        <taxon>Pseudomonadati</taxon>
        <taxon>Pseudomonadota</taxon>
        <taxon>Alphaproteobacteria</taxon>
        <taxon>Caulobacterales</taxon>
        <taxon>Caulobacteraceae</taxon>
        <taxon>Brevundimonas</taxon>
    </lineage>
</organism>
<dbReference type="EMBL" id="BATC01000029">
    <property type="protein sequence ID" value="GAD59511.1"/>
    <property type="molecule type" value="Genomic_DNA"/>
</dbReference>
<dbReference type="Gene3D" id="2.40.160.210">
    <property type="entry name" value="Acyl-CoA thioesterase, double hotdog domain"/>
    <property type="match status" value="1"/>
</dbReference>
<proteinExistence type="predicted"/>